<proteinExistence type="predicted"/>
<evidence type="ECO:0000313" key="1">
    <source>
        <dbReference type="EMBL" id="JAD31220.1"/>
    </source>
</evidence>
<name>A0A0A8Z399_ARUDO</name>
<organism evidence="1">
    <name type="scientific">Arundo donax</name>
    <name type="common">Giant reed</name>
    <name type="synonym">Donax arundinaceus</name>
    <dbReference type="NCBI Taxonomy" id="35708"/>
    <lineage>
        <taxon>Eukaryota</taxon>
        <taxon>Viridiplantae</taxon>
        <taxon>Streptophyta</taxon>
        <taxon>Embryophyta</taxon>
        <taxon>Tracheophyta</taxon>
        <taxon>Spermatophyta</taxon>
        <taxon>Magnoliopsida</taxon>
        <taxon>Liliopsida</taxon>
        <taxon>Poales</taxon>
        <taxon>Poaceae</taxon>
        <taxon>PACMAD clade</taxon>
        <taxon>Arundinoideae</taxon>
        <taxon>Arundineae</taxon>
        <taxon>Arundo</taxon>
    </lineage>
</organism>
<reference evidence="1" key="2">
    <citation type="journal article" date="2015" name="Data Brief">
        <title>Shoot transcriptome of the giant reed, Arundo donax.</title>
        <authorList>
            <person name="Barrero R.A."/>
            <person name="Guerrero F.D."/>
            <person name="Moolhuijzen P."/>
            <person name="Goolsby J.A."/>
            <person name="Tidwell J."/>
            <person name="Bellgard S.E."/>
            <person name="Bellgard M.I."/>
        </authorList>
    </citation>
    <scope>NUCLEOTIDE SEQUENCE</scope>
    <source>
        <tissue evidence="1">Shoot tissue taken approximately 20 cm above the soil surface</tissue>
    </source>
</reference>
<protein>
    <submittedName>
        <fullName evidence="1">Uncharacterized protein</fullName>
    </submittedName>
</protein>
<dbReference type="EMBL" id="GBRH01266675">
    <property type="protein sequence ID" value="JAD31220.1"/>
    <property type="molecule type" value="Transcribed_RNA"/>
</dbReference>
<sequence>MRTKRRRRRSEWSRWCSTGTRWSPSSSLRSLGSGVASNWAAGAPCLRMCAHFLKPIPVCASVSMPTDISTGCCPR</sequence>
<accession>A0A0A8Z399</accession>
<dbReference type="AlphaFoldDB" id="A0A0A8Z399"/>
<reference evidence="1" key="1">
    <citation type="submission" date="2014-09" db="EMBL/GenBank/DDBJ databases">
        <authorList>
            <person name="Magalhaes I.L.F."/>
            <person name="Oliveira U."/>
            <person name="Santos F.R."/>
            <person name="Vidigal T.H.D.A."/>
            <person name="Brescovit A.D."/>
            <person name="Santos A.J."/>
        </authorList>
    </citation>
    <scope>NUCLEOTIDE SEQUENCE</scope>
    <source>
        <tissue evidence="1">Shoot tissue taken approximately 20 cm above the soil surface</tissue>
    </source>
</reference>